<dbReference type="Proteomes" id="UP000271624">
    <property type="component" value="Unassembled WGS sequence"/>
</dbReference>
<reference evidence="1" key="2">
    <citation type="journal article" date="2019" name="Genome Biol. Evol.">
        <title>Day and night: Metabolic profiles and evolutionary relationships of six axenic non-marine cyanobacteria.</title>
        <authorList>
            <person name="Will S.E."/>
            <person name="Henke P."/>
            <person name="Boedeker C."/>
            <person name="Huang S."/>
            <person name="Brinkmann H."/>
            <person name="Rohde M."/>
            <person name="Jarek M."/>
            <person name="Friedl T."/>
            <person name="Seufert S."/>
            <person name="Schumacher M."/>
            <person name="Overmann J."/>
            <person name="Neumann-Schaal M."/>
            <person name="Petersen J."/>
        </authorList>
    </citation>
    <scope>NUCLEOTIDE SEQUENCE [LARGE SCALE GENOMIC DNA]</scope>
    <source>
        <strain evidence="1">PCC 7102</strain>
    </source>
</reference>
<gene>
    <name evidence="1" type="ORF">DSM106972_023900</name>
</gene>
<organism evidence="1 2">
    <name type="scientific">Dulcicalothrix desertica PCC 7102</name>
    <dbReference type="NCBI Taxonomy" id="232991"/>
    <lineage>
        <taxon>Bacteria</taxon>
        <taxon>Bacillati</taxon>
        <taxon>Cyanobacteriota</taxon>
        <taxon>Cyanophyceae</taxon>
        <taxon>Nostocales</taxon>
        <taxon>Calotrichaceae</taxon>
        <taxon>Dulcicalothrix</taxon>
    </lineage>
</organism>
<proteinExistence type="predicted"/>
<evidence type="ECO:0000313" key="2">
    <source>
        <dbReference type="Proteomes" id="UP000271624"/>
    </source>
</evidence>
<protein>
    <submittedName>
        <fullName evidence="1">Uncharacterized protein</fullName>
    </submittedName>
</protein>
<sequence>MPRKKLNRPRDFIQIVVDPEDKAAFDAWCMANSTTMSEVIRKQIAPFIAKGKKIVALPISDKTG</sequence>
<comment type="caution">
    <text evidence="1">The sequence shown here is derived from an EMBL/GenBank/DDBJ whole genome shotgun (WGS) entry which is preliminary data.</text>
</comment>
<reference evidence="1" key="1">
    <citation type="submission" date="2018-12" db="EMBL/GenBank/DDBJ databases">
        <authorList>
            <person name="Will S."/>
            <person name="Neumann-Schaal M."/>
            <person name="Henke P."/>
        </authorList>
    </citation>
    <scope>NUCLEOTIDE SEQUENCE</scope>
    <source>
        <strain evidence="1">PCC 7102</strain>
    </source>
</reference>
<keyword evidence="2" id="KW-1185">Reference proteome</keyword>
<dbReference type="RefSeq" id="WP_127080971.1">
    <property type="nucleotide sequence ID" value="NZ_VLKB01000002.1"/>
</dbReference>
<evidence type="ECO:0000313" key="1">
    <source>
        <dbReference type="EMBL" id="RUT07129.1"/>
    </source>
</evidence>
<accession>A0A433VM20</accession>
<dbReference type="AlphaFoldDB" id="A0A433VM20"/>
<dbReference type="EMBL" id="RSCL01000005">
    <property type="protein sequence ID" value="RUT07129.1"/>
    <property type="molecule type" value="Genomic_DNA"/>
</dbReference>
<name>A0A433VM20_9CYAN</name>